<protein>
    <submittedName>
        <fullName evidence="2">Uncharacterized protein</fullName>
    </submittedName>
</protein>
<name>A0A813EMU9_POLGL</name>
<sequence length="215" mass="22565">GMPSVSLAPLMPIMNSIADPLGSSLANLGSFIIPGRRVVVRCGSGLQPASVHSQGLDGTFNVMYEGAPGRMENGVPLGRITLMPEVPREQAAPQVVPHMQTYRSHWSHSRTTSQVSVQLQNPRAQAGTEPSSSSRFATPIGSFVAPVDAARQGHSFVAPAGDVAMLGARQGHSFVAPATFAKQPAVAPRTSTVPQQPLRQQQPHPQLLQGIATAG</sequence>
<reference evidence="2" key="1">
    <citation type="submission" date="2021-02" db="EMBL/GenBank/DDBJ databases">
        <authorList>
            <person name="Dougan E. K."/>
            <person name="Rhodes N."/>
            <person name="Thang M."/>
            <person name="Chan C."/>
        </authorList>
    </citation>
    <scope>NUCLEOTIDE SEQUENCE</scope>
</reference>
<accession>A0A813EMU9</accession>
<gene>
    <name evidence="2" type="ORF">PGLA1383_LOCUS19920</name>
</gene>
<comment type="caution">
    <text evidence="2">The sequence shown here is derived from an EMBL/GenBank/DDBJ whole genome shotgun (WGS) entry which is preliminary data.</text>
</comment>
<keyword evidence="3" id="KW-1185">Reference proteome</keyword>
<feature type="non-terminal residue" evidence="2">
    <location>
        <position position="215"/>
    </location>
</feature>
<evidence type="ECO:0000256" key="1">
    <source>
        <dbReference type="SAM" id="MobiDB-lite"/>
    </source>
</evidence>
<dbReference type="Proteomes" id="UP000654075">
    <property type="component" value="Unassembled WGS sequence"/>
</dbReference>
<proteinExistence type="predicted"/>
<dbReference type="EMBL" id="CAJNNV010013375">
    <property type="protein sequence ID" value="CAE8601633.1"/>
    <property type="molecule type" value="Genomic_DNA"/>
</dbReference>
<feature type="region of interest" description="Disordered" evidence="1">
    <location>
        <begin position="185"/>
        <end position="215"/>
    </location>
</feature>
<feature type="non-terminal residue" evidence="2">
    <location>
        <position position="1"/>
    </location>
</feature>
<dbReference type="AlphaFoldDB" id="A0A813EMU9"/>
<evidence type="ECO:0000313" key="3">
    <source>
        <dbReference type="Proteomes" id="UP000654075"/>
    </source>
</evidence>
<evidence type="ECO:0000313" key="2">
    <source>
        <dbReference type="EMBL" id="CAE8601633.1"/>
    </source>
</evidence>
<organism evidence="2 3">
    <name type="scientific">Polarella glacialis</name>
    <name type="common">Dinoflagellate</name>
    <dbReference type="NCBI Taxonomy" id="89957"/>
    <lineage>
        <taxon>Eukaryota</taxon>
        <taxon>Sar</taxon>
        <taxon>Alveolata</taxon>
        <taxon>Dinophyceae</taxon>
        <taxon>Suessiales</taxon>
        <taxon>Suessiaceae</taxon>
        <taxon>Polarella</taxon>
    </lineage>
</organism>
<feature type="compositionally biased region" description="Low complexity" evidence="1">
    <location>
        <begin position="194"/>
        <end position="209"/>
    </location>
</feature>